<keyword evidence="1" id="KW-1133">Transmembrane helix</keyword>
<protein>
    <submittedName>
        <fullName evidence="2">Uncharacterized protein</fullName>
    </submittedName>
</protein>
<dbReference type="RefSeq" id="WP_225249279.1">
    <property type="nucleotide sequence ID" value="NZ_JAIWIU010000005.1"/>
</dbReference>
<evidence type="ECO:0000313" key="2">
    <source>
        <dbReference type="EMBL" id="MCA2014658.1"/>
    </source>
</evidence>
<organism evidence="2 3">
    <name type="scientific">Vibrio tritonius</name>
    <dbReference type="NCBI Taxonomy" id="1435069"/>
    <lineage>
        <taxon>Bacteria</taxon>
        <taxon>Pseudomonadati</taxon>
        <taxon>Pseudomonadota</taxon>
        <taxon>Gammaproteobacteria</taxon>
        <taxon>Vibrionales</taxon>
        <taxon>Vibrionaceae</taxon>
        <taxon>Vibrio</taxon>
    </lineage>
</organism>
<proteinExistence type="predicted"/>
<evidence type="ECO:0000256" key="1">
    <source>
        <dbReference type="SAM" id="Phobius"/>
    </source>
</evidence>
<sequence>MIIQSITLDDTITRNNALKKARSTSPAQYERSFVKLGRLVRYTSEHADYAIAQKLADVIHNQHESNLQSGTYYIVYQSEDMNEDDIILINVRDWVPVRQTELLLHELPDYVLQSTVFKYAPRLISYEKLAKKTSLELSISDFNADLSSYRLQDTQQAKKKIVRIALLAVLSITVIIGVVWAISKAYEVYESHIQKPKIVQIKTVRQDNSYEYHRMIANQYLISDLANITESLAITANTLPEGWTIKDVFLSKNAIHAPLIYANGSLSDLLTLKAKDSHGDSLAIDGLNSQFNVYVPPINWGYWYSHKANFDEARIKFIDAVSLFDGRLVSTSKKSSGDTTYEELKVKFKKMSIAEFRTFAHLTQNYPAFINTFTVKIANDKFNEFDIDETIKIVGRTK</sequence>
<keyword evidence="3" id="KW-1185">Reference proteome</keyword>
<keyword evidence="1" id="KW-0812">Transmembrane</keyword>
<evidence type="ECO:0000313" key="3">
    <source>
        <dbReference type="Proteomes" id="UP001199044"/>
    </source>
</evidence>
<comment type="caution">
    <text evidence="2">The sequence shown here is derived from an EMBL/GenBank/DDBJ whole genome shotgun (WGS) entry which is preliminary data.</text>
</comment>
<feature type="transmembrane region" description="Helical" evidence="1">
    <location>
        <begin position="161"/>
        <end position="182"/>
    </location>
</feature>
<gene>
    <name evidence="2" type="ORF">LDJ79_00955</name>
</gene>
<reference evidence="3" key="1">
    <citation type="submission" date="2023-07" db="EMBL/GenBank/DDBJ databases">
        <title>Molecular identification of indigenous halophilic bacteria isolated from red sea cost, biodegradation of synthetic dyes and assessment of degraded metabolite toxicity.</title>
        <authorList>
            <person name="Chaieb K."/>
            <person name="Altayb H.N."/>
        </authorList>
    </citation>
    <scope>NUCLEOTIDE SEQUENCE [LARGE SCALE GENOMIC DNA]</scope>
    <source>
        <strain evidence="3">K20</strain>
    </source>
</reference>
<dbReference type="EMBL" id="JAIWIU010000005">
    <property type="protein sequence ID" value="MCA2014658.1"/>
    <property type="molecule type" value="Genomic_DNA"/>
</dbReference>
<dbReference type="Proteomes" id="UP001199044">
    <property type="component" value="Unassembled WGS sequence"/>
</dbReference>
<name>A0ABS7YG64_9VIBR</name>
<keyword evidence="1" id="KW-0472">Membrane</keyword>
<accession>A0ABS7YG64</accession>